<dbReference type="STRING" id="713585.THITH_00240"/>
<evidence type="ECO:0000313" key="1">
    <source>
        <dbReference type="EMBL" id="AHE99806.1"/>
    </source>
</evidence>
<dbReference type="Proteomes" id="UP000005289">
    <property type="component" value="Chromosome"/>
</dbReference>
<proteinExistence type="predicted"/>
<dbReference type="EMBL" id="CP007029">
    <property type="protein sequence ID" value="AHE99806.1"/>
    <property type="molecule type" value="Genomic_DNA"/>
</dbReference>
<name>W0DMY3_9GAMM</name>
<gene>
    <name evidence="1" type="ORF">THITH_00240</name>
</gene>
<keyword evidence="2" id="KW-1185">Reference proteome</keyword>
<protein>
    <submittedName>
        <fullName evidence="1">Uncharacterized protein</fullName>
    </submittedName>
</protein>
<reference evidence="1 2" key="1">
    <citation type="submission" date="2013-12" db="EMBL/GenBank/DDBJ databases">
        <authorList>
            <consortium name="DOE Joint Genome Institute"/>
            <person name="Muyzer G."/>
            <person name="Huntemann M."/>
            <person name="Han J."/>
            <person name="Chen A."/>
            <person name="Kyrpides N."/>
            <person name="Mavromatis K."/>
            <person name="Markowitz V."/>
            <person name="Palaniappan K."/>
            <person name="Ivanova N."/>
            <person name="Schaumberg A."/>
            <person name="Pati A."/>
            <person name="Liolios K."/>
            <person name="Nordberg H.P."/>
            <person name="Cantor M.N."/>
            <person name="Hua S.X."/>
            <person name="Woyke T."/>
        </authorList>
    </citation>
    <scope>NUCLEOTIDE SEQUENCE [LARGE SCALE GENOMIC DNA]</scope>
    <source>
        <strain evidence="1 2">ARh 1</strain>
    </source>
</reference>
<dbReference type="KEGG" id="tti:THITH_00240"/>
<evidence type="ECO:0000313" key="2">
    <source>
        <dbReference type="Proteomes" id="UP000005289"/>
    </source>
</evidence>
<dbReference type="AlphaFoldDB" id="W0DMY3"/>
<organism evidence="1 2">
    <name type="scientific">Thioalkalivibrio paradoxus ARh 1</name>
    <dbReference type="NCBI Taxonomy" id="713585"/>
    <lineage>
        <taxon>Bacteria</taxon>
        <taxon>Pseudomonadati</taxon>
        <taxon>Pseudomonadota</taxon>
        <taxon>Gammaproteobacteria</taxon>
        <taxon>Chromatiales</taxon>
        <taxon>Ectothiorhodospiraceae</taxon>
        <taxon>Thioalkalivibrio</taxon>
    </lineage>
</organism>
<dbReference type="HOGENOM" id="CLU_2371867_0_0_6"/>
<accession>W0DMY3</accession>
<sequence>MAACGYETEHELRVLCERAAGVPYAKLMHKTRRKQRLYQEAFGPNVRFNRHFTTIRGAANRAKGTATMKGLPGSEPTIRCVMADHDIVEYDISFR</sequence>